<dbReference type="Gene3D" id="3.10.450.50">
    <property type="match status" value="1"/>
</dbReference>
<gene>
    <name evidence="2" type="ORF">FSB75_02180</name>
</gene>
<protein>
    <submittedName>
        <fullName evidence="2">Nuclear transport factor 2 family protein</fullName>
    </submittedName>
</protein>
<reference evidence="2 3" key="1">
    <citation type="journal article" date="2015" name="Int. J. Syst. Evol. Microbiol.">
        <title>Flavisolibacter ginsenosidimutans sp. nov., with ginsenoside-converting activity isolated from soil used for cultivating ginseng.</title>
        <authorList>
            <person name="Zhao Y."/>
            <person name="Liu Q."/>
            <person name="Kang M.S."/>
            <person name="Jin F."/>
            <person name="Yu H."/>
            <person name="Im W.T."/>
        </authorList>
    </citation>
    <scope>NUCLEOTIDE SEQUENCE [LARGE SCALE GENOMIC DNA]</scope>
    <source>
        <strain evidence="2 3">Gsoil 636</strain>
    </source>
</reference>
<evidence type="ECO:0000256" key="1">
    <source>
        <dbReference type="SAM" id="SignalP"/>
    </source>
</evidence>
<feature type="chain" id="PRO_5022866095" evidence="1">
    <location>
        <begin position="20"/>
        <end position="146"/>
    </location>
</feature>
<dbReference type="EMBL" id="CP042433">
    <property type="protein sequence ID" value="QEC54755.1"/>
    <property type="molecule type" value="Genomic_DNA"/>
</dbReference>
<dbReference type="AlphaFoldDB" id="A0A5B8UEH3"/>
<dbReference type="Proteomes" id="UP000321204">
    <property type="component" value="Chromosome"/>
</dbReference>
<feature type="signal peptide" evidence="1">
    <location>
        <begin position="1"/>
        <end position="19"/>
    </location>
</feature>
<dbReference type="InterPro" id="IPR039437">
    <property type="entry name" value="FrzH/put_lumazine-bd"/>
</dbReference>
<dbReference type="InterPro" id="IPR032710">
    <property type="entry name" value="NTF2-like_dom_sf"/>
</dbReference>
<organism evidence="2 3">
    <name type="scientific">Flavisolibacter ginsenosidimutans</name>
    <dbReference type="NCBI Taxonomy" id="661481"/>
    <lineage>
        <taxon>Bacteria</taxon>
        <taxon>Pseudomonadati</taxon>
        <taxon>Bacteroidota</taxon>
        <taxon>Chitinophagia</taxon>
        <taxon>Chitinophagales</taxon>
        <taxon>Chitinophagaceae</taxon>
        <taxon>Flavisolibacter</taxon>
    </lineage>
</organism>
<name>A0A5B8UEH3_9BACT</name>
<evidence type="ECO:0000313" key="3">
    <source>
        <dbReference type="Proteomes" id="UP000321204"/>
    </source>
</evidence>
<accession>A0A5B8UEH3</accession>
<proteinExistence type="predicted"/>
<dbReference type="OrthoDB" id="117186at2"/>
<dbReference type="Pfam" id="PF12893">
    <property type="entry name" value="Lumazine_bd_2"/>
    <property type="match status" value="1"/>
</dbReference>
<keyword evidence="1" id="KW-0732">Signal</keyword>
<dbReference type="RefSeq" id="WP_146782066.1">
    <property type="nucleotide sequence ID" value="NZ_BAABIO010000006.1"/>
</dbReference>
<sequence length="146" mass="16267">MKKTALSLLLFFCVQLLRAQTPEDSVKAVVNKLFAAMKASDAAALDACFTNAALLQSVTANGEVRNEEVKEFAKQIASLPKDSADERIVFETVKVDANLAVVWAPYQFYYAGKFSHCGVDSFQLIREGGQWKIHYLIDTRRKKGCQ</sequence>
<evidence type="ECO:0000313" key="2">
    <source>
        <dbReference type="EMBL" id="QEC54755.1"/>
    </source>
</evidence>
<dbReference type="KEGG" id="fgg:FSB75_02180"/>
<dbReference type="SUPFAM" id="SSF54427">
    <property type="entry name" value="NTF2-like"/>
    <property type="match status" value="1"/>
</dbReference>
<keyword evidence="3" id="KW-1185">Reference proteome</keyword>